<dbReference type="EMBL" id="MJAT01000033">
    <property type="protein sequence ID" value="OEH85060.1"/>
    <property type="molecule type" value="Genomic_DNA"/>
</dbReference>
<evidence type="ECO:0000259" key="4">
    <source>
        <dbReference type="Pfam" id="PF13473"/>
    </source>
</evidence>
<evidence type="ECO:0000256" key="3">
    <source>
        <dbReference type="ARBA" id="ARBA00023008"/>
    </source>
</evidence>
<evidence type="ECO:0000256" key="2">
    <source>
        <dbReference type="ARBA" id="ARBA00022723"/>
    </source>
</evidence>
<dbReference type="InterPro" id="IPR051403">
    <property type="entry name" value="NosZ/Cyto_c_oxidase_sub2"/>
</dbReference>
<dbReference type="STRING" id="1390249.BHU72_05470"/>
<protein>
    <recommendedName>
        <fullName evidence="4">EfeO-type cupredoxin-like domain-containing protein</fullName>
    </recommendedName>
</protein>
<dbReference type="PANTHER" id="PTHR42838:SF2">
    <property type="entry name" value="NITROUS-OXIDE REDUCTASE"/>
    <property type="match status" value="1"/>
</dbReference>
<dbReference type="Pfam" id="PF13473">
    <property type="entry name" value="Cupredoxin_1"/>
    <property type="match status" value="1"/>
</dbReference>
<dbReference type="Gene3D" id="2.60.40.420">
    <property type="entry name" value="Cupredoxins - blue copper proteins"/>
    <property type="match status" value="1"/>
</dbReference>
<evidence type="ECO:0000256" key="1">
    <source>
        <dbReference type="ARBA" id="ARBA00004196"/>
    </source>
</evidence>
<dbReference type="GO" id="GO:0030313">
    <property type="term" value="C:cell envelope"/>
    <property type="evidence" value="ECO:0007669"/>
    <property type="project" value="UniProtKB-SubCell"/>
</dbReference>
<dbReference type="PANTHER" id="PTHR42838">
    <property type="entry name" value="CYTOCHROME C OXIDASE SUBUNIT II"/>
    <property type="match status" value="1"/>
</dbReference>
<keyword evidence="6" id="KW-1185">Reference proteome</keyword>
<sequence length="126" mass="13606">MRMKEFLAGAFAVFIILVVPVGAILGDNATKDPDVIDVYLRAHEKGGFSPSRIVVQEGQLVKLRLISEDVSHGFSIGELGVDSGRIKPGEIKVIEFIAEGPGEYGYVCNIICSPLHAKIRGTLIVQ</sequence>
<organism evidence="5 6">
    <name type="scientific">Desulfuribacillus stibiiarsenatis</name>
    <dbReference type="NCBI Taxonomy" id="1390249"/>
    <lineage>
        <taxon>Bacteria</taxon>
        <taxon>Bacillati</taxon>
        <taxon>Bacillota</taxon>
        <taxon>Desulfuribacillia</taxon>
        <taxon>Desulfuribacillales</taxon>
        <taxon>Desulfuribacillaceae</taxon>
        <taxon>Desulfuribacillus</taxon>
    </lineage>
</organism>
<evidence type="ECO:0000313" key="6">
    <source>
        <dbReference type="Proteomes" id="UP000095255"/>
    </source>
</evidence>
<feature type="domain" description="EfeO-type cupredoxin-like" evidence="4">
    <location>
        <begin position="23"/>
        <end position="125"/>
    </location>
</feature>
<proteinExistence type="predicted"/>
<comment type="subcellular location">
    <subcellularLocation>
        <location evidence="1">Cell envelope</location>
    </subcellularLocation>
</comment>
<dbReference type="InterPro" id="IPR008972">
    <property type="entry name" value="Cupredoxin"/>
</dbReference>
<keyword evidence="2" id="KW-0479">Metal-binding</keyword>
<dbReference type="RefSeq" id="WP_069702387.1">
    <property type="nucleotide sequence ID" value="NZ_MJAT01000033.1"/>
</dbReference>
<dbReference type="SUPFAM" id="SSF49503">
    <property type="entry name" value="Cupredoxins"/>
    <property type="match status" value="1"/>
</dbReference>
<dbReference type="Proteomes" id="UP000095255">
    <property type="component" value="Unassembled WGS sequence"/>
</dbReference>
<dbReference type="GO" id="GO:0046872">
    <property type="term" value="F:metal ion binding"/>
    <property type="evidence" value="ECO:0007669"/>
    <property type="project" value="UniProtKB-KW"/>
</dbReference>
<keyword evidence="3" id="KW-0186">Copper</keyword>
<dbReference type="AlphaFoldDB" id="A0A1E5L4I5"/>
<gene>
    <name evidence="5" type="ORF">BHU72_05470</name>
</gene>
<dbReference type="InterPro" id="IPR028096">
    <property type="entry name" value="EfeO_Cupredoxin"/>
</dbReference>
<name>A0A1E5L4I5_9FIRM</name>
<evidence type="ECO:0000313" key="5">
    <source>
        <dbReference type="EMBL" id="OEH85060.1"/>
    </source>
</evidence>
<accession>A0A1E5L4I5</accession>
<comment type="caution">
    <text evidence="5">The sequence shown here is derived from an EMBL/GenBank/DDBJ whole genome shotgun (WGS) entry which is preliminary data.</text>
</comment>
<reference evidence="5 6" key="1">
    <citation type="submission" date="2016-09" db="EMBL/GenBank/DDBJ databases">
        <title>Desulfuribacillus arsenicus sp. nov., an obligately anaerobic, dissimilatory arsenic- and antimonate-reducing bacterium isolated from anoxic sediments.</title>
        <authorList>
            <person name="Abin C.A."/>
            <person name="Hollibaugh J.T."/>
        </authorList>
    </citation>
    <scope>NUCLEOTIDE SEQUENCE [LARGE SCALE GENOMIC DNA]</scope>
    <source>
        <strain evidence="5 6">MLFW-2</strain>
    </source>
</reference>